<reference evidence="11" key="2">
    <citation type="submission" date="2015-01" db="EMBL/GenBank/DDBJ databases">
        <title>Evolutionary Origins and Diversification of the Mycorrhizal Mutualists.</title>
        <authorList>
            <consortium name="DOE Joint Genome Institute"/>
            <consortium name="Mycorrhizal Genomics Consortium"/>
            <person name="Kohler A."/>
            <person name="Kuo A."/>
            <person name="Nagy L.G."/>
            <person name="Floudas D."/>
            <person name="Copeland A."/>
            <person name="Barry K.W."/>
            <person name="Cichocki N."/>
            <person name="Veneault-Fourrey C."/>
            <person name="LaButti K."/>
            <person name="Lindquist E.A."/>
            <person name="Lipzen A."/>
            <person name="Lundell T."/>
            <person name="Morin E."/>
            <person name="Murat C."/>
            <person name="Riley R."/>
            <person name="Ohm R."/>
            <person name="Sun H."/>
            <person name="Tunlid A."/>
            <person name="Henrissat B."/>
            <person name="Grigoriev I.V."/>
            <person name="Hibbett D.S."/>
            <person name="Martin F."/>
        </authorList>
    </citation>
    <scope>NUCLEOTIDE SEQUENCE [LARGE SCALE GENOMIC DNA]</scope>
    <source>
        <strain evidence="11">MAFF 305830</strain>
    </source>
</reference>
<dbReference type="InterPro" id="IPR009653">
    <property type="entry name" value="Ksh1"/>
</dbReference>
<keyword evidence="8" id="KW-0472">Membrane</keyword>
<keyword evidence="4" id="KW-0812">Transmembrane</keyword>
<dbReference type="Proteomes" id="UP000054097">
    <property type="component" value="Unassembled WGS sequence"/>
</dbReference>
<proteinExistence type="inferred from homology"/>
<dbReference type="InterPro" id="IPR051523">
    <property type="entry name" value="KISH_domain"/>
</dbReference>
<dbReference type="STRING" id="933852.A0A0C3BJU5"/>
<comment type="similarity">
    <text evidence="3 9">Belongs to the KISH family.</text>
</comment>
<reference evidence="10 11" key="1">
    <citation type="submission" date="2014-04" db="EMBL/GenBank/DDBJ databases">
        <authorList>
            <consortium name="DOE Joint Genome Institute"/>
            <person name="Kuo A."/>
            <person name="Zuccaro A."/>
            <person name="Kohler A."/>
            <person name="Nagy L.G."/>
            <person name="Floudas D."/>
            <person name="Copeland A."/>
            <person name="Barry K.W."/>
            <person name="Cichocki N."/>
            <person name="Veneault-Fourrey C."/>
            <person name="LaButti K."/>
            <person name="Lindquist E.A."/>
            <person name="Lipzen A."/>
            <person name="Lundell T."/>
            <person name="Morin E."/>
            <person name="Murat C."/>
            <person name="Sun H."/>
            <person name="Tunlid A."/>
            <person name="Henrissat B."/>
            <person name="Grigoriev I.V."/>
            <person name="Hibbett D.S."/>
            <person name="Martin F."/>
            <person name="Nordberg H.P."/>
            <person name="Cantor M.N."/>
            <person name="Hua S.X."/>
        </authorList>
    </citation>
    <scope>NUCLEOTIDE SEQUENCE [LARGE SCALE GENOMIC DNA]</scope>
    <source>
        <strain evidence="10 11">MAFF 305830</strain>
    </source>
</reference>
<gene>
    <name evidence="10" type="ORF">M408DRAFT_64453</name>
</gene>
<organism evidence="10 11">
    <name type="scientific">Serendipita vermifera MAFF 305830</name>
    <dbReference type="NCBI Taxonomy" id="933852"/>
    <lineage>
        <taxon>Eukaryota</taxon>
        <taxon>Fungi</taxon>
        <taxon>Dikarya</taxon>
        <taxon>Basidiomycota</taxon>
        <taxon>Agaricomycotina</taxon>
        <taxon>Agaricomycetes</taxon>
        <taxon>Sebacinales</taxon>
        <taxon>Serendipitaceae</taxon>
        <taxon>Serendipita</taxon>
    </lineage>
</organism>
<dbReference type="PANTHER" id="PTHR13229">
    <property type="entry name" value="PROTEIN KISH-A"/>
    <property type="match status" value="1"/>
</dbReference>
<evidence type="ECO:0000313" key="11">
    <source>
        <dbReference type="Proteomes" id="UP000054097"/>
    </source>
</evidence>
<evidence type="ECO:0000256" key="2">
    <source>
        <dbReference type="ARBA" id="ARBA00004614"/>
    </source>
</evidence>
<comment type="function">
    <text evidence="1 9">Involved in the early part of the secretory pathway.</text>
</comment>
<evidence type="ECO:0000256" key="3">
    <source>
        <dbReference type="ARBA" id="ARBA00008961"/>
    </source>
</evidence>
<dbReference type="AlphaFoldDB" id="A0A0C3BJU5"/>
<dbReference type="GO" id="GO:0000139">
    <property type="term" value="C:Golgi membrane"/>
    <property type="evidence" value="ECO:0007669"/>
    <property type="project" value="UniProtKB-SubCell"/>
</dbReference>
<dbReference type="HOGENOM" id="CLU_152663_1_0_1"/>
<evidence type="ECO:0000256" key="7">
    <source>
        <dbReference type="ARBA" id="ARBA00023034"/>
    </source>
</evidence>
<evidence type="ECO:0000256" key="4">
    <source>
        <dbReference type="ARBA" id="ARBA00022692"/>
    </source>
</evidence>
<protein>
    <recommendedName>
        <fullName evidence="9">Protein kish</fullName>
    </recommendedName>
</protein>
<keyword evidence="7 9" id="KW-0333">Golgi apparatus</keyword>
<keyword evidence="11" id="KW-1185">Reference proteome</keyword>
<evidence type="ECO:0000256" key="8">
    <source>
        <dbReference type="ARBA" id="ARBA00023136"/>
    </source>
</evidence>
<feature type="chain" id="PRO_5005111274" description="Protein kish" evidence="9">
    <location>
        <begin position="27"/>
        <end position="71"/>
    </location>
</feature>
<comment type="subcellular location">
    <subcellularLocation>
        <location evidence="2 9">Golgi apparatus membrane</location>
        <topology evidence="2 9">Single-pass type I membrane protein</topology>
    </subcellularLocation>
</comment>
<name>A0A0C3BJU5_SERVB</name>
<feature type="non-terminal residue" evidence="10">
    <location>
        <position position="1"/>
    </location>
</feature>
<evidence type="ECO:0000256" key="5">
    <source>
        <dbReference type="ARBA" id="ARBA00022729"/>
    </source>
</evidence>
<dbReference type="Pfam" id="PF06842">
    <property type="entry name" value="DUF1242"/>
    <property type="match status" value="1"/>
</dbReference>
<accession>A0A0C3BJU5</accession>
<evidence type="ECO:0000256" key="1">
    <source>
        <dbReference type="ARBA" id="ARBA00002154"/>
    </source>
</evidence>
<sequence>QSALFSFQSLLLVLLLLICTCTYIRGVMPRLIDSNKEGFPGLFWKCARIGERLSPWVALACVVMAVSRFTK</sequence>
<evidence type="ECO:0000256" key="6">
    <source>
        <dbReference type="ARBA" id="ARBA00022989"/>
    </source>
</evidence>
<evidence type="ECO:0000256" key="9">
    <source>
        <dbReference type="RuleBase" id="RU910717"/>
    </source>
</evidence>
<keyword evidence="6" id="KW-1133">Transmembrane helix</keyword>
<dbReference type="OrthoDB" id="10034655at2759"/>
<keyword evidence="5 9" id="KW-0732">Signal</keyword>
<dbReference type="EMBL" id="KN824281">
    <property type="protein sequence ID" value="KIM31756.1"/>
    <property type="molecule type" value="Genomic_DNA"/>
</dbReference>
<feature type="signal peptide" evidence="9">
    <location>
        <begin position="1"/>
        <end position="26"/>
    </location>
</feature>
<evidence type="ECO:0000313" key="10">
    <source>
        <dbReference type="EMBL" id="KIM31756.1"/>
    </source>
</evidence>